<dbReference type="PANTHER" id="PTHR30273">
    <property type="entry name" value="PERIPLASMIC SIGNAL SENSOR AND SIGMA FACTOR ACTIVATOR FECR-RELATED"/>
    <property type="match status" value="1"/>
</dbReference>
<evidence type="ECO:0000259" key="3">
    <source>
        <dbReference type="Pfam" id="PF16344"/>
    </source>
</evidence>
<dbReference type="Gene3D" id="3.55.50.30">
    <property type="match status" value="1"/>
</dbReference>
<dbReference type="Pfam" id="PF16344">
    <property type="entry name" value="FecR_C"/>
    <property type="match status" value="1"/>
</dbReference>
<feature type="domain" description="FecR protein" evidence="2">
    <location>
        <begin position="131"/>
        <end position="221"/>
    </location>
</feature>
<reference evidence="4 5" key="1">
    <citation type="submission" date="2016-10" db="EMBL/GenBank/DDBJ databases">
        <authorList>
            <person name="de Groot N.N."/>
        </authorList>
    </citation>
    <scope>NUCLEOTIDE SEQUENCE [LARGE SCALE GENOMIC DNA]</scope>
    <source>
        <strain evidence="4 5">DSM 25186</strain>
    </source>
</reference>
<dbReference type="Proteomes" id="UP000198510">
    <property type="component" value="Unassembled WGS sequence"/>
</dbReference>
<dbReference type="PANTHER" id="PTHR30273:SF2">
    <property type="entry name" value="PROTEIN FECR"/>
    <property type="match status" value="1"/>
</dbReference>
<keyword evidence="1" id="KW-1133">Transmembrane helix</keyword>
<feature type="domain" description="Protein FecR C-terminal" evidence="3">
    <location>
        <begin position="266"/>
        <end position="326"/>
    </location>
</feature>
<dbReference type="AlphaFoldDB" id="A0A1G9GKM1"/>
<keyword evidence="1" id="KW-0472">Membrane</keyword>
<keyword evidence="1" id="KW-0812">Transmembrane</keyword>
<evidence type="ECO:0000256" key="1">
    <source>
        <dbReference type="SAM" id="Phobius"/>
    </source>
</evidence>
<dbReference type="InterPro" id="IPR012373">
    <property type="entry name" value="Ferrdict_sens_TM"/>
</dbReference>
<proteinExistence type="predicted"/>
<dbReference type="InterPro" id="IPR032508">
    <property type="entry name" value="FecR_C"/>
</dbReference>
<dbReference type="GO" id="GO:0016989">
    <property type="term" value="F:sigma factor antagonist activity"/>
    <property type="evidence" value="ECO:0007669"/>
    <property type="project" value="TreeGrafter"/>
</dbReference>
<feature type="transmembrane region" description="Helical" evidence="1">
    <location>
        <begin position="100"/>
        <end position="124"/>
    </location>
</feature>
<dbReference type="Pfam" id="PF04773">
    <property type="entry name" value="FecR"/>
    <property type="match status" value="1"/>
</dbReference>
<evidence type="ECO:0000313" key="5">
    <source>
        <dbReference type="Proteomes" id="UP000198510"/>
    </source>
</evidence>
<keyword evidence="5" id="KW-1185">Reference proteome</keyword>
<dbReference type="RefSeq" id="WP_089681995.1">
    <property type="nucleotide sequence ID" value="NZ_FNFO01000004.1"/>
</dbReference>
<dbReference type="Gene3D" id="2.60.120.1440">
    <property type="match status" value="1"/>
</dbReference>
<dbReference type="InterPro" id="IPR006860">
    <property type="entry name" value="FecR"/>
</dbReference>
<gene>
    <name evidence="4" type="ORF">SAMN05421823_104142</name>
</gene>
<dbReference type="STRING" id="1075417.SAMN05421823_104142"/>
<protein>
    <submittedName>
        <fullName evidence="4">Ferric-dicitrate binding protein FerR, regulates iron transport through sigma-19</fullName>
    </submittedName>
</protein>
<evidence type="ECO:0000313" key="4">
    <source>
        <dbReference type="EMBL" id="SDL01231.1"/>
    </source>
</evidence>
<dbReference type="OrthoDB" id="1452822at2"/>
<name>A0A1G9GKM1_9BACT</name>
<dbReference type="EMBL" id="FNFO01000004">
    <property type="protein sequence ID" value="SDL01231.1"/>
    <property type="molecule type" value="Genomic_DNA"/>
</dbReference>
<evidence type="ECO:0000259" key="2">
    <source>
        <dbReference type="Pfam" id="PF04773"/>
    </source>
</evidence>
<accession>A0A1G9GKM1</accession>
<organism evidence="4 5">
    <name type="scientific">Catalinimonas alkaloidigena</name>
    <dbReference type="NCBI Taxonomy" id="1075417"/>
    <lineage>
        <taxon>Bacteria</taxon>
        <taxon>Pseudomonadati</taxon>
        <taxon>Bacteroidota</taxon>
        <taxon>Cytophagia</taxon>
        <taxon>Cytophagales</taxon>
        <taxon>Catalimonadaceae</taxon>
        <taxon>Catalinimonas</taxon>
    </lineage>
</organism>
<sequence>MEDERPEITTEQLTRYFAGEASAQEAAAVKSWAEASPENQDTLFELQLVWLDTGLVRFEPAAPAKTYDVEAAWQNVKARKRAAEPQVETTPETRTRAFDWVWKVAASVALIVALGFLARTYFFAPESITYTAMQPTAHLQLADGSSVTLSESSSLSYPEEFSDDSREVTLEGKAFFEVEPDPARPFTIHAGPTDVQVLGTSFTVDMGASQISVAVETGQVRFSHGDQSLVLEANQGGVFSLSTNAFQQQDLSSATGADQFWRTQTLRFTGQRLPDVVAALEQAYGQTIQLQGDDLANCSLNVTFQNDSLENVLAVIALTLDLEVTQTDAGFTLTGEGCSAD</sequence>
<dbReference type="PIRSF" id="PIRSF018266">
    <property type="entry name" value="FecR"/>
    <property type="match status" value="1"/>
</dbReference>